<feature type="compositionally biased region" description="Low complexity" evidence="1">
    <location>
        <begin position="1"/>
        <end position="27"/>
    </location>
</feature>
<evidence type="ECO:0000313" key="2">
    <source>
        <dbReference type="EMBL" id="KAF5898277.1"/>
    </source>
</evidence>
<feature type="non-terminal residue" evidence="2">
    <location>
        <position position="91"/>
    </location>
</feature>
<comment type="caution">
    <text evidence="2">The sequence shown here is derived from an EMBL/GenBank/DDBJ whole genome shotgun (WGS) entry which is preliminary data.</text>
</comment>
<feature type="non-terminal residue" evidence="2">
    <location>
        <position position="1"/>
    </location>
</feature>
<protein>
    <submittedName>
        <fullName evidence="2">Regulatory protein E2</fullName>
    </submittedName>
</protein>
<feature type="region of interest" description="Disordered" evidence="1">
    <location>
        <begin position="1"/>
        <end position="28"/>
    </location>
</feature>
<proteinExistence type="predicted"/>
<dbReference type="EMBL" id="QNUK01000205">
    <property type="protein sequence ID" value="KAF5898277.1"/>
    <property type="molecule type" value="Genomic_DNA"/>
</dbReference>
<dbReference type="AlphaFoldDB" id="A0A8J4WZU5"/>
<gene>
    <name evidence="2" type="primary">E2</name>
    <name evidence="2" type="ORF">DAT39_012004</name>
</gene>
<evidence type="ECO:0000313" key="3">
    <source>
        <dbReference type="Proteomes" id="UP000727407"/>
    </source>
</evidence>
<name>A0A8J4WZU5_CLAMG</name>
<accession>A0A8J4WZU5</accession>
<keyword evidence="3" id="KW-1185">Reference proteome</keyword>
<evidence type="ECO:0000256" key="1">
    <source>
        <dbReference type="SAM" id="MobiDB-lite"/>
    </source>
</evidence>
<organism evidence="2 3">
    <name type="scientific">Clarias magur</name>
    <name type="common">Asian catfish</name>
    <name type="synonym">Macropteronotus magur</name>
    <dbReference type="NCBI Taxonomy" id="1594786"/>
    <lineage>
        <taxon>Eukaryota</taxon>
        <taxon>Metazoa</taxon>
        <taxon>Chordata</taxon>
        <taxon>Craniata</taxon>
        <taxon>Vertebrata</taxon>
        <taxon>Euteleostomi</taxon>
        <taxon>Actinopterygii</taxon>
        <taxon>Neopterygii</taxon>
        <taxon>Teleostei</taxon>
        <taxon>Ostariophysi</taxon>
        <taxon>Siluriformes</taxon>
        <taxon>Clariidae</taxon>
        <taxon>Clarias</taxon>
    </lineage>
</organism>
<dbReference type="Proteomes" id="UP000727407">
    <property type="component" value="Unassembled WGS sequence"/>
</dbReference>
<sequence>QSTTTASTTDTTLTTSTPMTTTSTTSTAAPGFQFNITLDVPSTTTPMNPNTTRAITNTTQAPKPSIVLGLRAKIVTTVALNASLANSILQQ</sequence>
<reference evidence="2" key="1">
    <citation type="submission" date="2020-07" db="EMBL/GenBank/DDBJ databases">
        <title>Clarias magur genome sequencing, assembly and annotation.</title>
        <authorList>
            <person name="Kushwaha B."/>
            <person name="Kumar R."/>
            <person name="Das P."/>
            <person name="Joshi C.G."/>
            <person name="Kumar D."/>
            <person name="Nagpure N.S."/>
            <person name="Pandey M."/>
            <person name="Agarwal S."/>
            <person name="Srivastava S."/>
            <person name="Singh M."/>
            <person name="Sahoo L."/>
            <person name="Jayasankar P."/>
            <person name="Meher P.K."/>
            <person name="Koringa P.G."/>
            <person name="Iquebal M.A."/>
            <person name="Das S.P."/>
            <person name="Bit A."/>
            <person name="Patnaik S."/>
            <person name="Patel N."/>
            <person name="Shah T.M."/>
            <person name="Hinsu A."/>
            <person name="Jena J.K."/>
        </authorList>
    </citation>
    <scope>NUCLEOTIDE SEQUENCE</scope>
    <source>
        <strain evidence="2">CIFAMagur01</strain>
        <tissue evidence="2">Testis</tissue>
    </source>
</reference>